<evidence type="ECO:0000313" key="3">
    <source>
        <dbReference type="Proteomes" id="UP000199473"/>
    </source>
</evidence>
<evidence type="ECO:0000313" key="2">
    <source>
        <dbReference type="EMBL" id="SFL07899.1"/>
    </source>
</evidence>
<organism evidence="2 3">
    <name type="scientific">Falsiroseomonas stagni DSM 19981</name>
    <dbReference type="NCBI Taxonomy" id="1123062"/>
    <lineage>
        <taxon>Bacteria</taxon>
        <taxon>Pseudomonadati</taxon>
        <taxon>Pseudomonadota</taxon>
        <taxon>Alphaproteobacteria</taxon>
        <taxon>Acetobacterales</taxon>
        <taxon>Roseomonadaceae</taxon>
        <taxon>Falsiroseomonas</taxon>
    </lineage>
</organism>
<accession>A0A1I4ERF4</accession>
<evidence type="ECO:0000256" key="1">
    <source>
        <dbReference type="SAM" id="SignalP"/>
    </source>
</evidence>
<protein>
    <recommendedName>
        <fullName evidence="4">Imelysin</fullName>
    </recommendedName>
</protein>
<dbReference type="STRING" id="1123062.SAMN02745775_11818"/>
<dbReference type="AlphaFoldDB" id="A0A1I4ERF4"/>
<dbReference type="Proteomes" id="UP000199473">
    <property type="component" value="Unassembled WGS sequence"/>
</dbReference>
<dbReference type="OrthoDB" id="7271844at2"/>
<sequence length="194" mass="19670">MAARFSDRTRLILGAALALSLAACAAPRPIASRETVPLPPMTGAGDPMRAAVTSAAYAFADTRRLDGQPAEAARAVARLEWLAAELPADPYWTAASPMAAAMLRQGRDEVRGSIGIPLALPADAVARAMIGAAAAIDAGNPQAGAAALAPVAAGQPGALLARLDHLPQSGDANAATAMAYAELIRLGRDEGLNE</sequence>
<feature type="chain" id="PRO_5011476089" description="Imelysin" evidence="1">
    <location>
        <begin position="26"/>
        <end position="194"/>
    </location>
</feature>
<proteinExistence type="predicted"/>
<keyword evidence="1" id="KW-0732">Signal</keyword>
<dbReference type="RefSeq" id="WP_092963030.1">
    <property type="nucleotide sequence ID" value="NZ_FOSQ01000018.1"/>
</dbReference>
<gene>
    <name evidence="2" type="ORF">SAMN02745775_11818</name>
</gene>
<feature type="signal peptide" evidence="1">
    <location>
        <begin position="1"/>
        <end position="25"/>
    </location>
</feature>
<name>A0A1I4ERF4_9PROT</name>
<reference evidence="2 3" key="1">
    <citation type="submission" date="2016-10" db="EMBL/GenBank/DDBJ databases">
        <authorList>
            <person name="de Groot N.N."/>
        </authorList>
    </citation>
    <scope>NUCLEOTIDE SEQUENCE [LARGE SCALE GENOMIC DNA]</scope>
    <source>
        <strain evidence="2 3">DSM 19981</strain>
    </source>
</reference>
<evidence type="ECO:0008006" key="4">
    <source>
        <dbReference type="Google" id="ProtNLM"/>
    </source>
</evidence>
<dbReference type="PROSITE" id="PS51257">
    <property type="entry name" value="PROKAR_LIPOPROTEIN"/>
    <property type="match status" value="1"/>
</dbReference>
<keyword evidence="3" id="KW-1185">Reference proteome</keyword>
<dbReference type="EMBL" id="FOSQ01000018">
    <property type="protein sequence ID" value="SFL07899.1"/>
    <property type="molecule type" value="Genomic_DNA"/>
</dbReference>